<sequence length="782" mass="86877">MGCSCWESVGIKADVREGLLAVDRTPADVDNRSALRDIGIRGRILGSAQAMAPEDCALWEHSTYLNKMCPGKFPSTFDAYARLHQMKAILSNKGNDIMVPCRRRSHGDCDLLGHVYSCNDILAAIKVQLKEVVATRDLAVLFPSKISKERETNERMQRAFVLLHWVLVKHSCVSTIELDSLGQFNDPDWLKLLCDGICHCLKLEKLKIGGDVGSASSYRQLLNACSSLEHLEHISLGRKWDADYAGNSAILAAAVRRNKNLMRLDVGNTDAITQEVMRPLLSALALKRNLSHLSVNVTSFRAVEAALLLQMLNGNKMLKSLRLVGSGRQKFVNVHHVAAVLAEATAMVELEFVGFFVHTNDAWTLAMSLVDAQSVKRLDLLNCLPVFSHPGFDKEADGVSGRIKPYLYLLQNLRCLQKFSLDLLRFTSEDQRALLEALAGTDSLHEVTVTSETRGYPTDLCRLAVETGTANRTRFGSVFANEALLADVLRGPIAAKVDESVQTSTRDNRGATLKKRCDDLRMLDLVTEINFEINEGVLEANTAELLAAYLKVTRCLKTIRLNFRATKASTTVLLDGIARNRSINSLSVERWCSRRGSAAILADIVRSSKIIHTVVYNKGGIYVSKAFFSRLSEFIENNFTIVSIKTFERRRHTKNWNVIRNVATRNAAFLEWAARHVVGLSFEKSSAEALELLASSPLLPLRVQELASVSECQAASMIRKAVKSLKDIDVFMSITGVVRESVVCEESTDGRPRLDTLPLDCWLAIRPYLRVADVVNTRSIRC</sequence>
<protein>
    <submittedName>
        <fullName evidence="1">Uncharacterized protein</fullName>
    </submittedName>
</protein>
<comment type="caution">
    <text evidence="1">The sequence shown here is derived from an EMBL/GenBank/DDBJ whole genome shotgun (WGS) entry which is preliminary data.</text>
</comment>
<organism evidence="1 2">
    <name type="scientific">Hyalomma asiaticum</name>
    <name type="common">Tick</name>
    <dbReference type="NCBI Taxonomy" id="266040"/>
    <lineage>
        <taxon>Eukaryota</taxon>
        <taxon>Metazoa</taxon>
        <taxon>Ecdysozoa</taxon>
        <taxon>Arthropoda</taxon>
        <taxon>Chelicerata</taxon>
        <taxon>Arachnida</taxon>
        <taxon>Acari</taxon>
        <taxon>Parasitiformes</taxon>
        <taxon>Ixodida</taxon>
        <taxon>Ixodoidea</taxon>
        <taxon>Ixodidae</taxon>
        <taxon>Hyalomminae</taxon>
        <taxon>Hyalomma</taxon>
    </lineage>
</organism>
<dbReference type="EMBL" id="CM023484">
    <property type="protein sequence ID" value="KAH6932586.1"/>
    <property type="molecule type" value="Genomic_DNA"/>
</dbReference>
<accession>A0ACB7SF71</accession>
<evidence type="ECO:0000313" key="2">
    <source>
        <dbReference type="Proteomes" id="UP000821845"/>
    </source>
</evidence>
<gene>
    <name evidence="1" type="ORF">HPB50_007833</name>
</gene>
<proteinExistence type="predicted"/>
<evidence type="ECO:0000313" key="1">
    <source>
        <dbReference type="EMBL" id="KAH6932586.1"/>
    </source>
</evidence>
<name>A0ACB7SF71_HYAAI</name>
<dbReference type="Proteomes" id="UP000821845">
    <property type="component" value="Chromosome 4"/>
</dbReference>
<keyword evidence="2" id="KW-1185">Reference proteome</keyword>
<reference evidence="1" key="1">
    <citation type="submission" date="2020-05" db="EMBL/GenBank/DDBJ databases">
        <title>Large-scale comparative analyses of tick genomes elucidate their genetic diversity and vector capacities.</title>
        <authorList>
            <person name="Jia N."/>
            <person name="Wang J."/>
            <person name="Shi W."/>
            <person name="Du L."/>
            <person name="Sun Y."/>
            <person name="Zhan W."/>
            <person name="Jiang J."/>
            <person name="Wang Q."/>
            <person name="Zhang B."/>
            <person name="Ji P."/>
            <person name="Sakyi L.B."/>
            <person name="Cui X."/>
            <person name="Yuan T."/>
            <person name="Jiang B."/>
            <person name="Yang W."/>
            <person name="Lam T.T.-Y."/>
            <person name="Chang Q."/>
            <person name="Ding S."/>
            <person name="Wang X."/>
            <person name="Zhu J."/>
            <person name="Ruan X."/>
            <person name="Zhao L."/>
            <person name="Wei J."/>
            <person name="Que T."/>
            <person name="Du C."/>
            <person name="Cheng J."/>
            <person name="Dai P."/>
            <person name="Han X."/>
            <person name="Huang E."/>
            <person name="Gao Y."/>
            <person name="Liu J."/>
            <person name="Shao H."/>
            <person name="Ye R."/>
            <person name="Li L."/>
            <person name="Wei W."/>
            <person name="Wang X."/>
            <person name="Wang C."/>
            <person name="Yang T."/>
            <person name="Huo Q."/>
            <person name="Li W."/>
            <person name="Guo W."/>
            <person name="Chen H."/>
            <person name="Zhou L."/>
            <person name="Ni X."/>
            <person name="Tian J."/>
            <person name="Zhou Y."/>
            <person name="Sheng Y."/>
            <person name="Liu T."/>
            <person name="Pan Y."/>
            <person name="Xia L."/>
            <person name="Li J."/>
            <person name="Zhao F."/>
            <person name="Cao W."/>
        </authorList>
    </citation>
    <scope>NUCLEOTIDE SEQUENCE</scope>
    <source>
        <strain evidence="1">Hyas-2018</strain>
    </source>
</reference>